<evidence type="ECO:0000313" key="1">
    <source>
        <dbReference type="EMBL" id="ODA66915.1"/>
    </source>
</evidence>
<comment type="caution">
    <text evidence="1">The sequence shown here is derived from an EMBL/GenBank/DDBJ whole genome shotgun (WGS) entry which is preliminary data.</text>
</comment>
<accession>A0A1E2RXS8</accession>
<dbReference type="RefSeq" id="WP_169822993.1">
    <property type="nucleotide sequence ID" value="NZ_MASI01000005.1"/>
</dbReference>
<name>A0A1E2RXS8_9HYPH</name>
<dbReference type="EMBL" id="MASI01000005">
    <property type="protein sequence ID" value="ODA66915.1"/>
    <property type="molecule type" value="Genomic_DNA"/>
</dbReference>
<evidence type="ECO:0000313" key="2">
    <source>
        <dbReference type="Proteomes" id="UP000095087"/>
    </source>
</evidence>
<protein>
    <submittedName>
        <fullName evidence="1">Uncharacterized protein</fullName>
    </submittedName>
</protein>
<reference evidence="1 2" key="1">
    <citation type="submission" date="2016-07" db="EMBL/GenBank/DDBJ databases">
        <title>Draft genome sequence of Methyloligella halotolerans C2T (VKM B-2706T=CCUG 61687T=DSM 25045T), a halotolerant polyhydroxybutyrate accumulating methylotroph.</title>
        <authorList>
            <person name="Vasilenko O.V."/>
            <person name="Doronina N.V."/>
            <person name="Poroshina M.N."/>
            <person name="Tarlachkov S.V."/>
            <person name="Trotsenko Y.A."/>
        </authorList>
    </citation>
    <scope>NUCLEOTIDE SEQUENCE [LARGE SCALE GENOMIC DNA]</scope>
    <source>
        <strain evidence="1 2">VKM B-2706</strain>
    </source>
</reference>
<sequence>MSLKELSERGYGEKCRAGKSYEYDTLRGRKRGKEADTADRIWFDDLPPHTD</sequence>
<dbReference type="Proteomes" id="UP000095087">
    <property type="component" value="Unassembled WGS sequence"/>
</dbReference>
<dbReference type="AlphaFoldDB" id="A0A1E2RXS8"/>
<gene>
    <name evidence="1" type="ORF">A7A08_02212</name>
</gene>
<proteinExistence type="predicted"/>
<organism evidence="1 2">
    <name type="scientific">Methyloligella halotolerans</name>
    <dbReference type="NCBI Taxonomy" id="1177755"/>
    <lineage>
        <taxon>Bacteria</taxon>
        <taxon>Pseudomonadati</taxon>
        <taxon>Pseudomonadota</taxon>
        <taxon>Alphaproteobacteria</taxon>
        <taxon>Hyphomicrobiales</taxon>
        <taxon>Hyphomicrobiaceae</taxon>
        <taxon>Methyloligella</taxon>
    </lineage>
</organism>
<keyword evidence="2" id="KW-1185">Reference proteome</keyword>
<dbReference type="STRING" id="1177755.A7A08_02212"/>